<dbReference type="OrthoDB" id="5409589at2759"/>
<feature type="region of interest" description="Disordered" evidence="4">
    <location>
        <begin position="1305"/>
        <end position="1326"/>
    </location>
</feature>
<dbReference type="InterPro" id="IPR003108">
    <property type="entry name" value="GAR_dom"/>
</dbReference>
<feature type="compositionally biased region" description="Polar residues" evidence="4">
    <location>
        <begin position="1245"/>
        <end position="1263"/>
    </location>
</feature>
<keyword evidence="3" id="KW-0206">Cytoskeleton</keyword>
<dbReference type="InterPro" id="IPR036534">
    <property type="entry name" value="GAR_dom_sf"/>
</dbReference>
<evidence type="ECO:0000256" key="1">
    <source>
        <dbReference type="ARBA" id="ARBA00004245"/>
    </source>
</evidence>
<dbReference type="GO" id="GO:0008017">
    <property type="term" value="F:microtubule binding"/>
    <property type="evidence" value="ECO:0007669"/>
    <property type="project" value="InterPro"/>
</dbReference>
<sequence>MTFPNPTIDPPRLEAPGTRPPHSRSPSRSSVRHYPKDHDALLRDLSPTTTLRAFCSYDEHNGLDAEDALAQAVARATREERAVGERAAQVCLNVRSWANELEDWEWSGSFDVPEPARKTQRMSTMSFATLISDAGDVMPEENSQLYGPLPVQVLDDYEIRLDEIAARLEEARVEELKQYALAAHGQSRYELDDYTAIVTATVLQALPFLAKLVRLMNVWVLRISVLRKVPSFLADLTRARRDLDHGWAALAVTPTTPLMPSADFSRQTMLELKDAVQEQVTSLGKKLDEILDELEGKEEVVPDRWLDNFETLEQAYGDWVVQAERKALETEWRRIVEENPRASQDALRPTTAPELSRSLERTYEKDSEERIGRLPTIDTSVRPTTNHSSGGDILAEQRHTPIIVDLSGDGQDYQTKGITGDPFSLTQTSVSPISSASATPPIPFLHSSLSRNTLGSQASKDQLPSSASNASLPSTSAPEGVLGTRSVSDTASSISQIDVKKRAAFFSRGIEKTESLQLTSKTPVRPFEHASNAFTRLFKNKSPERKSKESPQRARAVSTGRVGRSRSFTRKVMGFQQQNDPDRSLSSRERSKSPKLTRATSPIDALIVEVPPLPIFNGSDIAPTKADSRPATPDRDLSKQLSSPFQSPEEQQFPEDWPLTSPPKRDYYSGSPTGGLQDHRASFGLSSPKQVFESDAFHRAFVESLPGSPEPTDAKDFDNYNDMPGATINPEIPHDFFDLSMEDAEQRDRSASGDSSSLKWHPPAESSTVAGAQANELSDLEYHALSPVDDDDASHYSSDEQVVRTDFADEDFELTHMATAQEAAQLAPSSSRSPSPGISAVFRRLRSEDANVGAPQDGLIRRASVASIGSFSRGEVKTFDVPSRRSSTLASPPHTPFKSLSPSKEPDLGESKMVPASPLSYTDFPRSPSQTSTPVPEKLPHQSEQDSILPSGPAGGVDTSSPAARTPRVRAPLNVAMKKRRPKLPFSNMADGLEEDSGAATRTPKVFRSPKSPTPGTDILNSDSFDRHVSEVLERVQAPIRFRTRAGAKTPELRAGTPDPSRSSVGPRPKAYQGRTYLGGRSGAAGMTIAPAEVSPRKAANADHQPEVKLYHLTQAGRDEPIKLYVRLVGENERVMVRVGGGWADLADYLKQYADHHASRTVSEGALEVKAVDATSSRRISGSVMPKAIVTAATSSPQTVVKDGLIPVQGRPKSTDTSSGGSVSGDENRPPRTPVTSSTPFVPANVNSRSTPTVHGTPKSTHGSRPPTADGARPLSRQSTADSGAGDSRFDLNERKAKWVEGMLEKAKHQSAEKTKNASGDKSFGELGKVGATRRLIFRSSSGVGGGTGGAA</sequence>
<evidence type="ECO:0000256" key="3">
    <source>
        <dbReference type="ARBA" id="ARBA00023212"/>
    </source>
</evidence>
<proteinExistence type="predicted"/>
<evidence type="ECO:0000313" key="7">
    <source>
        <dbReference type="Proteomes" id="UP000799441"/>
    </source>
</evidence>
<protein>
    <recommendedName>
        <fullName evidence="5">GAR domain-containing protein</fullName>
    </recommendedName>
</protein>
<feature type="region of interest" description="Disordered" evidence="4">
    <location>
        <begin position="455"/>
        <end position="484"/>
    </location>
</feature>
<feature type="compositionally biased region" description="Basic and acidic residues" evidence="4">
    <location>
        <begin position="1305"/>
        <end position="1316"/>
    </location>
</feature>
<dbReference type="PROSITE" id="PS51460">
    <property type="entry name" value="GAR"/>
    <property type="match status" value="1"/>
</dbReference>
<feature type="region of interest" description="Disordered" evidence="4">
    <location>
        <begin position="619"/>
        <end position="687"/>
    </location>
</feature>
<comment type="subcellular location">
    <subcellularLocation>
        <location evidence="1">Cytoplasm</location>
        <location evidence="1">Cytoskeleton</location>
    </subcellularLocation>
</comment>
<feature type="region of interest" description="Disordered" evidence="4">
    <location>
        <begin position="1"/>
        <end position="34"/>
    </location>
</feature>
<feature type="compositionally biased region" description="Low complexity" evidence="4">
    <location>
        <begin position="1234"/>
        <end position="1243"/>
    </location>
</feature>
<feature type="compositionally biased region" description="Basic and acidic residues" evidence="4">
    <location>
        <begin position="580"/>
        <end position="592"/>
    </location>
</feature>
<evidence type="ECO:0000256" key="2">
    <source>
        <dbReference type="ARBA" id="ARBA00022490"/>
    </source>
</evidence>
<feature type="domain" description="GAR" evidence="5">
    <location>
        <begin position="1082"/>
        <end position="1157"/>
    </location>
</feature>
<feature type="compositionally biased region" description="Polar residues" evidence="4">
    <location>
        <begin position="639"/>
        <end position="650"/>
    </location>
</feature>
<feature type="compositionally biased region" description="Basic and acidic residues" evidence="4">
    <location>
        <begin position="357"/>
        <end position="372"/>
    </location>
</feature>
<evidence type="ECO:0000256" key="4">
    <source>
        <dbReference type="SAM" id="MobiDB-lite"/>
    </source>
</evidence>
<feature type="compositionally biased region" description="Low complexity" evidence="4">
    <location>
        <begin position="464"/>
        <end position="478"/>
    </location>
</feature>
<dbReference type="Gene3D" id="3.30.920.20">
    <property type="entry name" value="Gas2-like domain"/>
    <property type="match status" value="1"/>
</dbReference>
<feature type="compositionally biased region" description="Polar residues" evidence="4">
    <location>
        <begin position="377"/>
        <end position="389"/>
    </location>
</feature>
<feature type="region of interest" description="Disordered" evidence="4">
    <location>
        <begin position="531"/>
        <end position="598"/>
    </location>
</feature>
<feature type="region of interest" description="Disordered" evidence="4">
    <location>
        <begin position="1043"/>
        <end position="1079"/>
    </location>
</feature>
<dbReference type="Pfam" id="PF02187">
    <property type="entry name" value="GAS2"/>
    <property type="match status" value="1"/>
</dbReference>
<evidence type="ECO:0000313" key="6">
    <source>
        <dbReference type="EMBL" id="KAF2717903.1"/>
    </source>
</evidence>
<feature type="region of interest" description="Disordered" evidence="4">
    <location>
        <begin position="340"/>
        <end position="397"/>
    </location>
</feature>
<feature type="compositionally biased region" description="Basic and acidic residues" evidence="4">
    <location>
        <begin position="793"/>
        <end position="807"/>
    </location>
</feature>
<dbReference type="Proteomes" id="UP000799441">
    <property type="component" value="Unassembled WGS sequence"/>
</dbReference>
<feature type="region of interest" description="Disordered" evidence="4">
    <location>
        <begin position="1201"/>
        <end position="1291"/>
    </location>
</feature>
<feature type="compositionally biased region" description="Basic and acidic residues" evidence="4">
    <location>
        <begin position="626"/>
        <end position="638"/>
    </location>
</feature>
<feature type="compositionally biased region" description="Low complexity" evidence="4">
    <location>
        <begin position="1215"/>
        <end position="1225"/>
    </location>
</feature>
<organism evidence="6 7">
    <name type="scientific">Polychaeton citri CBS 116435</name>
    <dbReference type="NCBI Taxonomy" id="1314669"/>
    <lineage>
        <taxon>Eukaryota</taxon>
        <taxon>Fungi</taxon>
        <taxon>Dikarya</taxon>
        <taxon>Ascomycota</taxon>
        <taxon>Pezizomycotina</taxon>
        <taxon>Dothideomycetes</taxon>
        <taxon>Dothideomycetidae</taxon>
        <taxon>Capnodiales</taxon>
        <taxon>Capnodiaceae</taxon>
        <taxon>Polychaeton</taxon>
    </lineage>
</organism>
<comment type="caution">
    <text evidence="6">The sequence shown here is derived from an EMBL/GenBank/DDBJ whole genome shotgun (WGS) entry which is preliminary data.</text>
</comment>
<accession>A0A9P4PZQ8</accession>
<reference evidence="6" key="1">
    <citation type="journal article" date="2020" name="Stud. Mycol.">
        <title>101 Dothideomycetes genomes: a test case for predicting lifestyles and emergence of pathogens.</title>
        <authorList>
            <person name="Haridas S."/>
            <person name="Albert R."/>
            <person name="Binder M."/>
            <person name="Bloem J."/>
            <person name="Labutti K."/>
            <person name="Salamov A."/>
            <person name="Andreopoulos B."/>
            <person name="Baker S."/>
            <person name="Barry K."/>
            <person name="Bills G."/>
            <person name="Bluhm B."/>
            <person name="Cannon C."/>
            <person name="Castanera R."/>
            <person name="Culley D."/>
            <person name="Daum C."/>
            <person name="Ezra D."/>
            <person name="Gonzalez J."/>
            <person name="Henrissat B."/>
            <person name="Kuo A."/>
            <person name="Liang C."/>
            <person name="Lipzen A."/>
            <person name="Lutzoni F."/>
            <person name="Magnuson J."/>
            <person name="Mondo S."/>
            <person name="Nolan M."/>
            <person name="Ohm R."/>
            <person name="Pangilinan J."/>
            <person name="Park H.-J."/>
            <person name="Ramirez L."/>
            <person name="Alfaro M."/>
            <person name="Sun H."/>
            <person name="Tritt A."/>
            <person name="Yoshinaga Y."/>
            <person name="Zwiers L.-H."/>
            <person name="Turgeon B."/>
            <person name="Goodwin S."/>
            <person name="Spatafora J."/>
            <person name="Crous P."/>
            <person name="Grigoriev I."/>
        </authorList>
    </citation>
    <scope>NUCLEOTIDE SEQUENCE</scope>
    <source>
        <strain evidence="6">CBS 116435</strain>
    </source>
</reference>
<dbReference type="SUPFAM" id="SSF143575">
    <property type="entry name" value="GAS2 domain-like"/>
    <property type="match status" value="1"/>
</dbReference>
<keyword evidence="7" id="KW-1185">Reference proteome</keyword>
<feature type="compositionally biased region" description="Basic and acidic residues" evidence="4">
    <location>
        <begin position="541"/>
        <end position="552"/>
    </location>
</feature>
<feature type="region of interest" description="Disordered" evidence="4">
    <location>
        <begin position="703"/>
        <end position="840"/>
    </location>
</feature>
<dbReference type="GO" id="GO:0005856">
    <property type="term" value="C:cytoskeleton"/>
    <property type="evidence" value="ECO:0007669"/>
    <property type="project" value="UniProtKB-SubCell"/>
</dbReference>
<feature type="region of interest" description="Disordered" evidence="4">
    <location>
        <begin position="874"/>
        <end position="1023"/>
    </location>
</feature>
<keyword evidence="2" id="KW-0963">Cytoplasm</keyword>
<name>A0A9P4PZQ8_9PEZI</name>
<gene>
    <name evidence="6" type="ORF">K431DRAFT_288144</name>
</gene>
<dbReference type="EMBL" id="MU003834">
    <property type="protein sequence ID" value="KAF2717903.1"/>
    <property type="molecule type" value="Genomic_DNA"/>
</dbReference>
<evidence type="ECO:0000259" key="5">
    <source>
        <dbReference type="PROSITE" id="PS51460"/>
    </source>
</evidence>